<dbReference type="Gene3D" id="2.40.100.10">
    <property type="entry name" value="Cyclophilin-like"/>
    <property type="match status" value="1"/>
</dbReference>
<proteinExistence type="inferred from homology"/>
<dbReference type="PRINTS" id="PR00153">
    <property type="entry name" value="CSAPPISMRASE"/>
</dbReference>
<dbReference type="PANTHER" id="PTHR45625">
    <property type="entry name" value="PEPTIDYL-PROLYL CIS-TRANS ISOMERASE-RELATED"/>
    <property type="match status" value="1"/>
</dbReference>
<dbReference type="PANTHER" id="PTHR45625:SF4">
    <property type="entry name" value="PEPTIDYLPROLYL ISOMERASE DOMAIN AND WD REPEAT-CONTAINING PROTEIN 1"/>
    <property type="match status" value="1"/>
</dbReference>
<evidence type="ECO:0000259" key="6">
    <source>
        <dbReference type="PROSITE" id="PS50072"/>
    </source>
</evidence>
<dbReference type="EMBL" id="PFHR01000048">
    <property type="protein sequence ID" value="PIW97221.1"/>
    <property type="molecule type" value="Genomic_DNA"/>
</dbReference>
<dbReference type="Pfam" id="PF00160">
    <property type="entry name" value="Pro_isomerase"/>
    <property type="match status" value="1"/>
</dbReference>
<evidence type="ECO:0000256" key="3">
    <source>
        <dbReference type="ARBA" id="ARBA00023110"/>
    </source>
</evidence>
<comment type="catalytic activity">
    <reaction evidence="5">
        <text>[protein]-peptidylproline (omega=180) = [protein]-peptidylproline (omega=0)</text>
        <dbReference type="Rhea" id="RHEA:16237"/>
        <dbReference type="Rhea" id="RHEA-COMP:10747"/>
        <dbReference type="Rhea" id="RHEA-COMP:10748"/>
        <dbReference type="ChEBI" id="CHEBI:83833"/>
        <dbReference type="ChEBI" id="CHEBI:83834"/>
        <dbReference type="EC" id="5.2.1.8"/>
    </reaction>
</comment>
<dbReference type="InterPro" id="IPR002130">
    <property type="entry name" value="Cyclophilin-type_PPIase_dom"/>
</dbReference>
<dbReference type="InterPro" id="IPR029000">
    <property type="entry name" value="Cyclophilin-like_dom_sf"/>
</dbReference>
<name>A0A2M7IPI5_9BACT</name>
<dbReference type="PIRSF" id="PIRSF001467">
    <property type="entry name" value="Peptidylpro_ismrse"/>
    <property type="match status" value="1"/>
</dbReference>
<dbReference type="EC" id="5.2.1.8" evidence="5"/>
<evidence type="ECO:0000256" key="1">
    <source>
        <dbReference type="ARBA" id="ARBA00002388"/>
    </source>
</evidence>
<dbReference type="AlphaFoldDB" id="A0A2M7IPI5"/>
<evidence type="ECO:0000256" key="2">
    <source>
        <dbReference type="ARBA" id="ARBA00007365"/>
    </source>
</evidence>
<dbReference type="GO" id="GO:0003755">
    <property type="term" value="F:peptidyl-prolyl cis-trans isomerase activity"/>
    <property type="evidence" value="ECO:0007669"/>
    <property type="project" value="UniProtKB-UniRule"/>
</dbReference>
<dbReference type="Proteomes" id="UP000230837">
    <property type="component" value="Unassembled WGS sequence"/>
</dbReference>
<dbReference type="PROSITE" id="PS50072">
    <property type="entry name" value="CSA_PPIASE_2"/>
    <property type="match status" value="1"/>
</dbReference>
<evidence type="ECO:0000313" key="7">
    <source>
        <dbReference type="EMBL" id="PIW97221.1"/>
    </source>
</evidence>
<dbReference type="InterPro" id="IPR044666">
    <property type="entry name" value="Cyclophilin_A-like"/>
</dbReference>
<dbReference type="InterPro" id="IPR024936">
    <property type="entry name" value="Cyclophilin-type_PPIase"/>
</dbReference>
<accession>A0A2M7IPI5</accession>
<keyword evidence="3 5" id="KW-0697">Rotamase</keyword>
<feature type="domain" description="PPIase cyclophilin-type" evidence="6">
    <location>
        <begin position="1"/>
        <end position="167"/>
    </location>
</feature>
<reference evidence="8" key="1">
    <citation type="submission" date="2017-09" db="EMBL/GenBank/DDBJ databases">
        <title>Depth-based differentiation of microbial function through sediment-hosted aquifers and enrichment of novel symbionts in the deep terrestrial subsurface.</title>
        <authorList>
            <person name="Probst A.J."/>
            <person name="Ladd B."/>
            <person name="Jarett J.K."/>
            <person name="Geller-Mcgrath D.E."/>
            <person name="Sieber C.M.K."/>
            <person name="Emerson J.B."/>
            <person name="Anantharaman K."/>
            <person name="Thomas B.C."/>
            <person name="Malmstrom R."/>
            <person name="Stieglmeier M."/>
            <person name="Klingl A."/>
            <person name="Woyke T."/>
            <person name="Ryan C.M."/>
            <person name="Banfield J.F."/>
        </authorList>
    </citation>
    <scope>NUCLEOTIDE SEQUENCE [LARGE SCALE GENOMIC DNA]</scope>
</reference>
<dbReference type="CDD" id="cd00317">
    <property type="entry name" value="cyclophilin"/>
    <property type="match status" value="1"/>
</dbReference>
<organism evidence="7 8">
    <name type="scientific">Candidatus Kaiserbacteria bacterium CG_4_8_14_3_um_filter_38_9</name>
    <dbReference type="NCBI Taxonomy" id="1974599"/>
    <lineage>
        <taxon>Bacteria</taxon>
        <taxon>Candidatus Kaiseribacteriota</taxon>
    </lineage>
</organism>
<evidence type="ECO:0000313" key="8">
    <source>
        <dbReference type="Proteomes" id="UP000230837"/>
    </source>
</evidence>
<keyword evidence="4 5" id="KW-0413">Isomerase</keyword>
<protein>
    <recommendedName>
        <fullName evidence="5">Peptidyl-prolyl cis-trans isomerase</fullName>
        <shortName evidence="5">PPIase</shortName>
        <ecNumber evidence="5">5.2.1.8</ecNumber>
    </recommendedName>
</protein>
<comment type="similarity">
    <text evidence="2 5">Belongs to the cyclophilin-type PPIase family.</text>
</comment>
<comment type="caution">
    <text evidence="7">The sequence shown here is derived from an EMBL/GenBank/DDBJ whole genome shotgun (WGS) entry which is preliminary data.</text>
</comment>
<sequence length="183" mass="19653">MNPIAVLETTDGVIEIELFKDTMPITAGNFEKLVNEGFYNGIKFHRVINGFMIQGGDPNTKTPNALTYGTGGPGYSIADEHIKSDLLTNVRGTIAMANSGPNSGGSQFFINLTDNVNLDFDKQPLTSAHPVFGRVIKGMDIVDTIGKEPTNQRDLPLKDIVINSATIISGQINDSAEVTPTSL</sequence>
<gene>
    <name evidence="7" type="ORF">COZ82_00780</name>
</gene>
<evidence type="ECO:0000256" key="5">
    <source>
        <dbReference type="RuleBase" id="RU363019"/>
    </source>
</evidence>
<comment type="function">
    <text evidence="1 5">PPIases accelerate the folding of proteins. It catalyzes the cis-trans isomerization of proline imidic peptide bonds in oligopeptides.</text>
</comment>
<dbReference type="SUPFAM" id="SSF50891">
    <property type="entry name" value="Cyclophilin-like"/>
    <property type="match status" value="1"/>
</dbReference>
<evidence type="ECO:0000256" key="4">
    <source>
        <dbReference type="ARBA" id="ARBA00023235"/>
    </source>
</evidence>